<dbReference type="OrthoDB" id="7004774at2"/>
<name>A0A2U1CS76_9BURK</name>
<comment type="caution">
    <text evidence="1">The sequence shown here is derived from an EMBL/GenBank/DDBJ whole genome shotgun (WGS) entry which is preliminary data.</text>
</comment>
<dbReference type="AlphaFoldDB" id="A0A2U1CS76"/>
<evidence type="ECO:0000313" key="2">
    <source>
        <dbReference type="Proteomes" id="UP000246145"/>
    </source>
</evidence>
<sequence>MTDVTTLPSWRQAAQDLLQEFGYGDLIPLGWLEARFGIPSLSESQRLTAEQFKERQFEWLANVEAFKDHLLKEHQVCLQSVRGKGYRWVPPHEQTALAVREFERDARRVFRQTGNKLRNLRHTELTDEQRRANMDATVKLSALAGMTRKALS</sequence>
<organism evidence="1 2">
    <name type="scientific">Pusillimonas noertemannii</name>
    <dbReference type="NCBI Taxonomy" id="305977"/>
    <lineage>
        <taxon>Bacteria</taxon>
        <taxon>Pseudomonadati</taxon>
        <taxon>Pseudomonadota</taxon>
        <taxon>Betaproteobacteria</taxon>
        <taxon>Burkholderiales</taxon>
        <taxon>Alcaligenaceae</taxon>
        <taxon>Pusillimonas</taxon>
    </lineage>
</organism>
<reference evidence="1 2" key="1">
    <citation type="submission" date="2018-04" db="EMBL/GenBank/DDBJ databases">
        <title>Genomic Encyclopedia of Type Strains, Phase IV (KMG-IV): sequencing the most valuable type-strain genomes for metagenomic binning, comparative biology and taxonomic classification.</title>
        <authorList>
            <person name="Goeker M."/>
        </authorList>
    </citation>
    <scope>NUCLEOTIDE SEQUENCE [LARGE SCALE GENOMIC DNA]</scope>
    <source>
        <strain evidence="1 2">DSM 10065</strain>
    </source>
</reference>
<accession>A0A2U1CS76</accession>
<evidence type="ECO:0000313" key="1">
    <source>
        <dbReference type="EMBL" id="PVY68661.1"/>
    </source>
</evidence>
<keyword evidence="2" id="KW-1185">Reference proteome</keyword>
<proteinExistence type="predicted"/>
<gene>
    <name evidence="1" type="ORF">C7440_1072</name>
</gene>
<dbReference type="RefSeq" id="WP_116517722.1">
    <property type="nucleotide sequence ID" value="NZ_JACCEX010000001.1"/>
</dbReference>
<dbReference type="EMBL" id="QEKO01000001">
    <property type="protein sequence ID" value="PVY68661.1"/>
    <property type="molecule type" value="Genomic_DNA"/>
</dbReference>
<dbReference type="Proteomes" id="UP000246145">
    <property type="component" value="Unassembled WGS sequence"/>
</dbReference>
<protein>
    <submittedName>
        <fullName evidence="1">Uncharacterized protein</fullName>
    </submittedName>
</protein>